<dbReference type="AlphaFoldDB" id="A0A3E2HJJ1"/>
<reference evidence="1 2" key="1">
    <citation type="submission" date="2018-05" db="EMBL/GenBank/DDBJ databases">
        <title>Draft genome sequence of Scytalidium lignicola DSM 105466, a ubiquitous saprotrophic fungus.</title>
        <authorList>
            <person name="Buettner E."/>
            <person name="Gebauer A.M."/>
            <person name="Hofrichter M."/>
            <person name="Liers C."/>
            <person name="Kellner H."/>
        </authorList>
    </citation>
    <scope>NUCLEOTIDE SEQUENCE [LARGE SCALE GENOMIC DNA]</scope>
    <source>
        <strain evidence="1 2">DSM 105466</strain>
    </source>
</reference>
<gene>
    <name evidence="1" type="ORF">B7463_g3036</name>
</gene>
<feature type="non-terminal residue" evidence="1">
    <location>
        <position position="1"/>
    </location>
</feature>
<protein>
    <submittedName>
        <fullName evidence="1">Uncharacterized protein</fullName>
    </submittedName>
</protein>
<dbReference type="InterPro" id="IPR009057">
    <property type="entry name" value="Homeodomain-like_sf"/>
</dbReference>
<comment type="caution">
    <text evidence="1">The sequence shown here is derived from an EMBL/GenBank/DDBJ whole genome shotgun (WGS) entry which is preliminary data.</text>
</comment>
<dbReference type="SUPFAM" id="SSF46689">
    <property type="entry name" value="Homeodomain-like"/>
    <property type="match status" value="1"/>
</dbReference>
<dbReference type="Proteomes" id="UP000258309">
    <property type="component" value="Unassembled WGS sequence"/>
</dbReference>
<dbReference type="EMBL" id="NCSJ02000037">
    <property type="protein sequence ID" value="RFU33342.1"/>
    <property type="molecule type" value="Genomic_DNA"/>
</dbReference>
<feature type="non-terminal residue" evidence="1">
    <location>
        <position position="101"/>
    </location>
</feature>
<proteinExistence type="predicted"/>
<accession>A0A3E2HJJ1</accession>
<name>A0A3E2HJJ1_SCYLI</name>
<keyword evidence="2" id="KW-1185">Reference proteome</keyword>
<evidence type="ECO:0000313" key="1">
    <source>
        <dbReference type="EMBL" id="RFU33342.1"/>
    </source>
</evidence>
<sequence length="101" mass="11611">MAPNLRREVVEAIESALLNSDDDKYTIVTIFDVSYETIRYIAQGIQLRTIIGLDIRKRTGRPSVVTLEIEEVVIKLIAMSNEIFQDEITDFVYNKFDVQLS</sequence>
<organism evidence="1 2">
    <name type="scientific">Scytalidium lignicola</name>
    <name type="common">Hyphomycete</name>
    <dbReference type="NCBI Taxonomy" id="5539"/>
    <lineage>
        <taxon>Eukaryota</taxon>
        <taxon>Fungi</taxon>
        <taxon>Dikarya</taxon>
        <taxon>Ascomycota</taxon>
        <taxon>Pezizomycotina</taxon>
        <taxon>Leotiomycetes</taxon>
        <taxon>Leotiomycetes incertae sedis</taxon>
        <taxon>Scytalidium</taxon>
    </lineage>
</organism>
<evidence type="ECO:0000313" key="2">
    <source>
        <dbReference type="Proteomes" id="UP000258309"/>
    </source>
</evidence>